<organism evidence="1">
    <name type="scientific">Anguilla anguilla</name>
    <name type="common">European freshwater eel</name>
    <name type="synonym">Muraena anguilla</name>
    <dbReference type="NCBI Taxonomy" id="7936"/>
    <lineage>
        <taxon>Eukaryota</taxon>
        <taxon>Metazoa</taxon>
        <taxon>Chordata</taxon>
        <taxon>Craniata</taxon>
        <taxon>Vertebrata</taxon>
        <taxon>Euteleostomi</taxon>
        <taxon>Actinopterygii</taxon>
        <taxon>Neopterygii</taxon>
        <taxon>Teleostei</taxon>
        <taxon>Anguilliformes</taxon>
        <taxon>Anguillidae</taxon>
        <taxon>Anguilla</taxon>
    </lineage>
</organism>
<protein>
    <submittedName>
        <fullName evidence="1">Uncharacterized protein</fullName>
    </submittedName>
</protein>
<reference evidence="1" key="2">
    <citation type="journal article" date="2015" name="Fish Shellfish Immunol.">
        <title>Early steps in the European eel (Anguilla anguilla)-Vibrio vulnificus interaction in the gills: Role of the RtxA13 toxin.</title>
        <authorList>
            <person name="Callol A."/>
            <person name="Pajuelo D."/>
            <person name="Ebbesson L."/>
            <person name="Teles M."/>
            <person name="MacKenzie S."/>
            <person name="Amaro C."/>
        </authorList>
    </citation>
    <scope>NUCLEOTIDE SEQUENCE</scope>
</reference>
<reference evidence="1" key="1">
    <citation type="submission" date="2014-11" db="EMBL/GenBank/DDBJ databases">
        <authorList>
            <person name="Amaro Gonzalez C."/>
        </authorList>
    </citation>
    <scope>NUCLEOTIDE SEQUENCE</scope>
</reference>
<dbReference type="EMBL" id="GBXM01022961">
    <property type="protein sequence ID" value="JAH85616.1"/>
    <property type="molecule type" value="Transcribed_RNA"/>
</dbReference>
<name>A0A0E9W5L8_ANGAN</name>
<evidence type="ECO:0000313" key="1">
    <source>
        <dbReference type="EMBL" id="JAH85616.1"/>
    </source>
</evidence>
<proteinExistence type="predicted"/>
<dbReference type="AlphaFoldDB" id="A0A0E9W5L8"/>
<accession>A0A0E9W5L8</accession>
<sequence>MKIVVNDSEALPCVVASVRSTHKVLNDKANINQCDFVIWGKVTLFNISY</sequence>